<evidence type="ECO:0000256" key="1">
    <source>
        <dbReference type="ARBA" id="ARBA00005594"/>
    </source>
</evidence>
<dbReference type="InterPro" id="IPR050203">
    <property type="entry name" value="Trp-tRNA_synthetase"/>
</dbReference>
<dbReference type="PROSITE" id="PS00178">
    <property type="entry name" value="AA_TRNA_LIGASE_I"/>
    <property type="match status" value="1"/>
</dbReference>
<dbReference type="InterPro" id="IPR002306">
    <property type="entry name" value="Trp-tRNA-ligase"/>
</dbReference>
<reference evidence="12" key="1">
    <citation type="submission" date="2017-04" db="EMBL/GenBank/DDBJ databases">
        <authorList>
            <person name="Bumgarner R.E."/>
            <person name="Fredricks D.N."/>
            <person name="Srinivasan S."/>
        </authorList>
    </citation>
    <scope>NUCLEOTIDE SEQUENCE [LARGE SCALE GENOMIC DNA]</scope>
    <source>
        <strain evidence="12">KA00405</strain>
    </source>
</reference>
<dbReference type="InterPro" id="IPR002305">
    <property type="entry name" value="aa-tRNA-synth_Ic"/>
</dbReference>
<dbReference type="NCBIfam" id="TIGR00233">
    <property type="entry name" value="trpS"/>
    <property type="match status" value="1"/>
</dbReference>
<organism evidence="11 12">
    <name type="scientific">Mageeibacillus indolicus</name>
    <dbReference type="NCBI Taxonomy" id="884684"/>
    <lineage>
        <taxon>Bacteria</taxon>
        <taxon>Bacillati</taxon>
        <taxon>Bacillota</taxon>
        <taxon>Clostridia</taxon>
        <taxon>Eubacteriales</taxon>
        <taxon>Oscillospiraceae</taxon>
        <taxon>Mageeibacillus</taxon>
    </lineage>
</organism>
<evidence type="ECO:0000256" key="2">
    <source>
        <dbReference type="ARBA" id="ARBA00013161"/>
    </source>
</evidence>
<dbReference type="FunFam" id="3.40.50.620:FF:000094">
    <property type="entry name" value="Tryptophan--tRNA ligase"/>
    <property type="match status" value="1"/>
</dbReference>
<dbReference type="AlphaFoldDB" id="A0A2J8B3Z1"/>
<sequence length="332" mass="37371">MQDVVLTGDRPTGHLHIGHYVGSLRNRVAIQDKYDQTYVMIADLQALSDNGDNPELIRNNLLEVAYDYYAAGIDPSKNTIFVQSMIPELTEFLNFYLNYVTLARLKRNPTVKAEMKQKNFKEDVPAGFLVYPVSQAADITAFNATLVPVGEDQLPMIEQTNEIVRYVHNHFSEDVLVECKAVLSEVGRLPGIDGNAKMSKSLGNCLYLSDEADVIKQKVMSMFTDPNHIHVEDPGTVEGNTVFTYLDAFDPDKEKLAELKAQYRHGGLGDVKLKLRLNEILQAELAPMRERRKEISAHPDEVLRMLKEHSLRARKVAAENLVKLKAAIGINY</sequence>
<accession>A0A2J8B3Z1</accession>
<keyword evidence="4 10" id="KW-0547">Nucleotide-binding</keyword>
<evidence type="ECO:0000313" key="12">
    <source>
        <dbReference type="Proteomes" id="UP000236394"/>
    </source>
</evidence>
<evidence type="ECO:0000256" key="5">
    <source>
        <dbReference type="ARBA" id="ARBA00022840"/>
    </source>
</evidence>
<dbReference type="PANTHER" id="PTHR43766">
    <property type="entry name" value="TRYPTOPHAN--TRNA LIGASE, MITOCHONDRIAL"/>
    <property type="match status" value="1"/>
</dbReference>
<dbReference type="GO" id="GO:0005829">
    <property type="term" value="C:cytosol"/>
    <property type="evidence" value="ECO:0007669"/>
    <property type="project" value="TreeGrafter"/>
</dbReference>
<dbReference type="PRINTS" id="PR01039">
    <property type="entry name" value="TRNASYNTHTRP"/>
</dbReference>
<dbReference type="Gene3D" id="1.10.240.10">
    <property type="entry name" value="Tyrosyl-Transfer RNA Synthetase"/>
    <property type="match status" value="1"/>
</dbReference>
<dbReference type="Pfam" id="PF00579">
    <property type="entry name" value="tRNA-synt_1b"/>
    <property type="match status" value="1"/>
</dbReference>
<evidence type="ECO:0000256" key="4">
    <source>
        <dbReference type="ARBA" id="ARBA00022741"/>
    </source>
</evidence>
<evidence type="ECO:0000256" key="7">
    <source>
        <dbReference type="ARBA" id="ARBA00023146"/>
    </source>
</evidence>
<keyword evidence="6 10" id="KW-0648">Protein biosynthesis</keyword>
<dbReference type="EC" id="6.1.1.2" evidence="2 9"/>
<evidence type="ECO:0000256" key="9">
    <source>
        <dbReference type="NCBIfam" id="TIGR00233"/>
    </source>
</evidence>
<name>A0A2J8B3Z1_9FIRM</name>
<comment type="similarity">
    <text evidence="1 10">Belongs to the class-I aminoacyl-tRNA synthetase family.</text>
</comment>
<dbReference type="Gene3D" id="3.40.50.620">
    <property type="entry name" value="HUPs"/>
    <property type="match status" value="1"/>
</dbReference>
<dbReference type="RefSeq" id="WP_012993666.1">
    <property type="nucleotide sequence ID" value="NZ_NBZD01000001.1"/>
</dbReference>
<evidence type="ECO:0000313" key="11">
    <source>
        <dbReference type="EMBL" id="PNH19454.1"/>
    </source>
</evidence>
<comment type="caution">
    <text evidence="11">The sequence shown here is derived from an EMBL/GenBank/DDBJ whole genome shotgun (WGS) entry which is preliminary data.</text>
</comment>
<keyword evidence="7 10" id="KW-0030">Aminoacyl-tRNA synthetase</keyword>
<protein>
    <recommendedName>
        <fullName evidence="2 9">Tryptophan--tRNA ligase</fullName>
        <ecNumber evidence="2 9">6.1.1.2</ecNumber>
    </recommendedName>
</protein>
<dbReference type="InterPro" id="IPR001412">
    <property type="entry name" value="aa-tRNA-synth_I_CS"/>
</dbReference>
<gene>
    <name evidence="11" type="ORF">B7R76_00775</name>
</gene>
<dbReference type="GO" id="GO:0004830">
    <property type="term" value="F:tryptophan-tRNA ligase activity"/>
    <property type="evidence" value="ECO:0007669"/>
    <property type="project" value="UniProtKB-UniRule"/>
</dbReference>
<dbReference type="InterPro" id="IPR014729">
    <property type="entry name" value="Rossmann-like_a/b/a_fold"/>
</dbReference>
<dbReference type="PANTHER" id="PTHR43766:SF1">
    <property type="entry name" value="TRYPTOPHAN--TRNA LIGASE, MITOCHONDRIAL"/>
    <property type="match status" value="1"/>
</dbReference>
<keyword evidence="5 10" id="KW-0067">ATP-binding</keyword>
<dbReference type="Proteomes" id="UP000236394">
    <property type="component" value="Unassembled WGS sequence"/>
</dbReference>
<comment type="catalytic activity">
    <reaction evidence="8">
        <text>tRNA(Trp) + L-tryptophan + ATP = L-tryptophyl-tRNA(Trp) + AMP + diphosphate + H(+)</text>
        <dbReference type="Rhea" id="RHEA:24080"/>
        <dbReference type="Rhea" id="RHEA-COMP:9671"/>
        <dbReference type="Rhea" id="RHEA-COMP:9705"/>
        <dbReference type="ChEBI" id="CHEBI:15378"/>
        <dbReference type="ChEBI" id="CHEBI:30616"/>
        <dbReference type="ChEBI" id="CHEBI:33019"/>
        <dbReference type="ChEBI" id="CHEBI:57912"/>
        <dbReference type="ChEBI" id="CHEBI:78442"/>
        <dbReference type="ChEBI" id="CHEBI:78535"/>
        <dbReference type="ChEBI" id="CHEBI:456215"/>
        <dbReference type="EC" id="6.1.1.2"/>
    </reaction>
</comment>
<evidence type="ECO:0000256" key="3">
    <source>
        <dbReference type="ARBA" id="ARBA00022598"/>
    </source>
</evidence>
<dbReference type="FunFam" id="1.10.240.10:FF:000005">
    <property type="entry name" value="Tryptophan--tRNA ligase"/>
    <property type="match status" value="1"/>
</dbReference>
<evidence type="ECO:0000256" key="8">
    <source>
        <dbReference type="ARBA" id="ARBA00049929"/>
    </source>
</evidence>
<evidence type="ECO:0000256" key="10">
    <source>
        <dbReference type="RuleBase" id="RU363036"/>
    </source>
</evidence>
<dbReference type="CDD" id="cd00806">
    <property type="entry name" value="TrpRS_core"/>
    <property type="match status" value="1"/>
</dbReference>
<keyword evidence="3 10" id="KW-0436">Ligase</keyword>
<dbReference type="EMBL" id="NBZD01000001">
    <property type="protein sequence ID" value="PNH19454.1"/>
    <property type="molecule type" value="Genomic_DNA"/>
</dbReference>
<dbReference type="OMA" id="GWGQFKP"/>
<proteinExistence type="inferred from homology"/>
<evidence type="ECO:0000256" key="6">
    <source>
        <dbReference type="ARBA" id="ARBA00022917"/>
    </source>
</evidence>
<dbReference type="SUPFAM" id="SSF52374">
    <property type="entry name" value="Nucleotidylyl transferase"/>
    <property type="match status" value="1"/>
</dbReference>
<dbReference type="GO" id="GO:0005524">
    <property type="term" value="F:ATP binding"/>
    <property type="evidence" value="ECO:0007669"/>
    <property type="project" value="UniProtKB-KW"/>
</dbReference>
<dbReference type="GO" id="GO:0006436">
    <property type="term" value="P:tryptophanyl-tRNA aminoacylation"/>
    <property type="evidence" value="ECO:0007669"/>
    <property type="project" value="UniProtKB-UniRule"/>
</dbReference>